<keyword evidence="2" id="KW-1185">Reference proteome</keyword>
<dbReference type="EMBL" id="CM046388">
    <property type="protein sequence ID" value="KAI8571316.1"/>
    <property type="molecule type" value="Genomic_DNA"/>
</dbReference>
<gene>
    <name evidence="1" type="ORF">RHMOL_Rhmol01G0110100</name>
</gene>
<dbReference type="Proteomes" id="UP001062846">
    <property type="component" value="Chromosome 1"/>
</dbReference>
<name>A0ACC0Q0F7_RHOML</name>
<accession>A0ACC0Q0F7</accession>
<proteinExistence type="predicted"/>
<sequence length="104" mass="11553">MKEVDEKAYQAGYDRAGLEYVREARSMVNDAIELRVPIAYRAGNKAGMKAVSEAMQLDLDLSSILAPVVPELELPYNAEECEPLPPQSSQKVMMTLKTSPRPKL</sequence>
<evidence type="ECO:0000313" key="2">
    <source>
        <dbReference type="Proteomes" id="UP001062846"/>
    </source>
</evidence>
<evidence type="ECO:0000313" key="1">
    <source>
        <dbReference type="EMBL" id="KAI8571316.1"/>
    </source>
</evidence>
<reference evidence="1" key="1">
    <citation type="submission" date="2022-02" db="EMBL/GenBank/DDBJ databases">
        <title>Plant Genome Project.</title>
        <authorList>
            <person name="Zhang R.-G."/>
        </authorList>
    </citation>
    <scope>NUCLEOTIDE SEQUENCE</scope>
    <source>
        <strain evidence="1">AT1</strain>
    </source>
</reference>
<protein>
    <submittedName>
        <fullName evidence="1">Uncharacterized protein</fullName>
    </submittedName>
</protein>
<organism evidence="1 2">
    <name type="scientific">Rhododendron molle</name>
    <name type="common">Chinese azalea</name>
    <name type="synonym">Azalea mollis</name>
    <dbReference type="NCBI Taxonomy" id="49168"/>
    <lineage>
        <taxon>Eukaryota</taxon>
        <taxon>Viridiplantae</taxon>
        <taxon>Streptophyta</taxon>
        <taxon>Embryophyta</taxon>
        <taxon>Tracheophyta</taxon>
        <taxon>Spermatophyta</taxon>
        <taxon>Magnoliopsida</taxon>
        <taxon>eudicotyledons</taxon>
        <taxon>Gunneridae</taxon>
        <taxon>Pentapetalae</taxon>
        <taxon>asterids</taxon>
        <taxon>Ericales</taxon>
        <taxon>Ericaceae</taxon>
        <taxon>Ericoideae</taxon>
        <taxon>Rhodoreae</taxon>
        <taxon>Rhododendron</taxon>
    </lineage>
</organism>
<comment type="caution">
    <text evidence="1">The sequence shown here is derived from an EMBL/GenBank/DDBJ whole genome shotgun (WGS) entry which is preliminary data.</text>
</comment>